<reference evidence="2 3" key="1">
    <citation type="submission" date="2019-04" db="EMBL/GenBank/DDBJ databases">
        <title>Friends and foes A comparative genomics study of 23 Aspergillus species from section Flavi.</title>
        <authorList>
            <consortium name="DOE Joint Genome Institute"/>
            <person name="Kjaerbolling I."/>
            <person name="Vesth T."/>
            <person name="Frisvad J.C."/>
            <person name="Nybo J.L."/>
            <person name="Theobald S."/>
            <person name="Kildgaard S."/>
            <person name="Isbrandt T."/>
            <person name="Kuo A."/>
            <person name="Sato A."/>
            <person name="Lyhne E.K."/>
            <person name="Kogle M.E."/>
            <person name="Wiebenga A."/>
            <person name="Kun R.S."/>
            <person name="Lubbers R.J."/>
            <person name="Makela M.R."/>
            <person name="Barry K."/>
            <person name="Chovatia M."/>
            <person name="Clum A."/>
            <person name="Daum C."/>
            <person name="Haridas S."/>
            <person name="He G."/>
            <person name="LaButti K."/>
            <person name="Lipzen A."/>
            <person name="Mondo S."/>
            <person name="Riley R."/>
            <person name="Salamov A."/>
            <person name="Simmons B.A."/>
            <person name="Magnuson J.K."/>
            <person name="Henrissat B."/>
            <person name="Mortensen U.H."/>
            <person name="Larsen T.O."/>
            <person name="Devries R.P."/>
            <person name="Grigoriev I.V."/>
            <person name="Machida M."/>
            <person name="Baker S.E."/>
            <person name="Andersen M.R."/>
        </authorList>
    </citation>
    <scope>NUCLEOTIDE SEQUENCE [LARGE SCALE GENOMIC DNA]</scope>
    <source>
        <strain evidence="2 3">CBS 151.66</strain>
    </source>
</reference>
<evidence type="ECO:0000313" key="2">
    <source>
        <dbReference type="EMBL" id="KAB8074588.1"/>
    </source>
</evidence>
<organism evidence="2 3">
    <name type="scientific">Aspergillus leporis</name>
    <dbReference type="NCBI Taxonomy" id="41062"/>
    <lineage>
        <taxon>Eukaryota</taxon>
        <taxon>Fungi</taxon>
        <taxon>Dikarya</taxon>
        <taxon>Ascomycota</taxon>
        <taxon>Pezizomycotina</taxon>
        <taxon>Eurotiomycetes</taxon>
        <taxon>Eurotiomycetidae</taxon>
        <taxon>Eurotiales</taxon>
        <taxon>Aspergillaceae</taxon>
        <taxon>Aspergillus</taxon>
        <taxon>Aspergillus subgen. Circumdati</taxon>
    </lineage>
</organism>
<keyword evidence="3" id="KW-1185">Reference proteome</keyword>
<gene>
    <name evidence="2" type="ORF">BDV29DRAFT_156471</name>
</gene>
<proteinExistence type="predicted"/>
<feature type="region of interest" description="Disordered" evidence="1">
    <location>
        <begin position="39"/>
        <end position="63"/>
    </location>
</feature>
<dbReference type="EMBL" id="ML732207">
    <property type="protein sequence ID" value="KAB8074588.1"/>
    <property type="molecule type" value="Genomic_DNA"/>
</dbReference>
<accession>A0A5N5X1C8</accession>
<name>A0A5N5X1C8_9EURO</name>
<sequence length="181" mass="20252">MTLIYTASTKLAVIVLFDPLLEIEMTETWTDQVEVDGYISNSNDTEDEGVQRTGTLQGDDPLDEGDLPQFFEIPIELPRRDPARPPLIPIWVLKIANRLGDESEISAMERHSRMTSQVLVKQMAPQSTITTDLEQALVNGVSMDFLLHELNDTRSTCAVVHGMLARHDRSASLVGLERYGK</sequence>
<evidence type="ECO:0000313" key="3">
    <source>
        <dbReference type="Proteomes" id="UP000326565"/>
    </source>
</evidence>
<evidence type="ECO:0000256" key="1">
    <source>
        <dbReference type="SAM" id="MobiDB-lite"/>
    </source>
</evidence>
<dbReference type="Proteomes" id="UP000326565">
    <property type="component" value="Unassembled WGS sequence"/>
</dbReference>
<protein>
    <submittedName>
        <fullName evidence="2">Uncharacterized protein</fullName>
    </submittedName>
</protein>
<dbReference type="AlphaFoldDB" id="A0A5N5X1C8"/>